<dbReference type="GO" id="GO:0009279">
    <property type="term" value="C:cell outer membrane"/>
    <property type="evidence" value="ECO:0007669"/>
    <property type="project" value="UniProtKB-SubCell"/>
</dbReference>
<keyword evidence="9" id="KW-1185">Reference proteome</keyword>
<accession>A0A1V9F8Y1</accession>
<dbReference type="OrthoDB" id="5694214at2"/>
<feature type="domain" description="SusD-like N-terminal" evidence="7">
    <location>
        <begin position="88"/>
        <end position="216"/>
    </location>
</feature>
<organism evidence="8 9">
    <name type="scientific">Niastella populi</name>
    <dbReference type="NCBI Taxonomy" id="550983"/>
    <lineage>
        <taxon>Bacteria</taxon>
        <taxon>Pseudomonadati</taxon>
        <taxon>Bacteroidota</taxon>
        <taxon>Chitinophagia</taxon>
        <taxon>Chitinophagales</taxon>
        <taxon>Chitinophagaceae</taxon>
        <taxon>Niastella</taxon>
    </lineage>
</organism>
<comment type="caution">
    <text evidence="8">The sequence shown here is derived from an EMBL/GenBank/DDBJ whole genome shotgun (WGS) entry which is preliminary data.</text>
</comment>
<evidence type="ECO:0000313" key="8">
    <source>
        <dbReference type="EMBL" id="OQP54712.1"/>
    </source>
</evidence>
<dbReference type="Pfam" id="PF14322">
    <property type="entry name" value="SusD-like_3"/>
    <property type="match status" value="1"/>
</dbReference>
<comment type="subcellular location">
    <subcellularLocation>
        <location evidence="1">Cell outer membrane</location>
    </subcellularLocation>
</comment>
<dbReference type="STRING" id="550983.A4R26_27355"/>
<evidence type="ECO:0000256" key="1">
    <source>
        <dbReference type="ARBA" id="ARBA00004442"/>
    </source>
</evidence>
<feature type="domain" description="RagB/SusD" evidence="6">
    <location>
        <begin position="369"/>
        <end position="451"/>
    </location>
</feature>
<reference evidence="9" key="1">
    <citation type="submission" date="2016-04" db="EMBL/GenBank/DDBJ databases">
        <authorList>
            <person name="Chen L."/>
            <person name="Zhuang W."/>
            <person name="Wang G."/>
        </authorList>
    </citation>
    <scope>NUCLEOTIDE SEQUENCE [LARGE SCALE GENOMIC DNA]</scope>
    <source>
        <strain evidence="9">208</strain>
    </source>
</reference>
<dbReference type="Pfam" id="PF07980">
    <property type="entry name" value="SusD_RagB"/>
    <property type="match status" value="1"/>
</dbReference>
<evidence type="ECO:0000259" key="6">
    <source>
        <dbReference type="Pfam" id="PF07980"/>
    </source>
</evidence>
<dbReference type="PROSITE" id="PS51257">
    <property type="entry name" value="PROKAR_LIPOPROTEIN"/>
    <property type="match status" value="1"/>
</dbReference>
<dbReference type="Gene3D" id="1.25.40.390">
    <property type="match status" value="1"/>
</dbReference>
<dbReference type="AlphaFoldDB" id="A0A1V9F8Y1"/>
<dbReference type="CDD" id="cd08977">
    <property type="entry name" value="SusD"/>
    <property type="match status" value="1"/>
</dbReference>
<keyword evidence="5" id="KW-0998">Cell outer membrane</keyword>
<protein>
    <submittedName>
        <fullName evidence="8">Carbohydrate-binding protein SusD</fullName>
    </submittedName>
</protein>
<evidence type="ECO:0000256" key="2">
    <source>
        <dbReference type="ARBA" id="ARBA00006275"/>
    </source>
</evidence>
<proteinExistence type="inferred from homology"/>
<evidence type="ECO:0000256" key="3">
    <source>
        <dbReference type="ARBA" id="ARBA00022729"/>
    </source>
</evidence>
<evidence type="ECO:0000256" key="4">
    <source>
        <dbReference type="ARBA" id="ARBA00023136"/>
    </source>
</evidence>
<evidence type="ECO:0000259" key="7">
    <source>
        <dbReference type="Pfam" id="PF14322"/>
    </source>
</evidence>
<dbReference type="SUPFAM" id="SSF48452">
    <property type="entry name" value="TPR-like"/>
    <property type="match status" value="1"/>
</dbReference>
<keyword evidence="4" id="KW-0472">Membrane</keyword>
<keyword evidence="3" id="KW-0732">Signal</keyword>
<gene>
    <name evidence="8" type="ORF">A4R26_27355</name>
</gene>
<dbReference type="InterPro" id="IPR012944">
    <property type="entry name" value="SusD_RagB_dom"/>
</dbReference>
<sequence>MNKLFLLTISCWLLIIGTGCEKLLEAKTESSITDADYFQNESDFDPYVVGIYMYLRGSARTGPQNITGIANNLTYGTERGEELISALNSRFTQAWTHNITPTTGAFDYTNWYKAIGNCNLLLSKIETFPFTNENTKKKVIAEALSLRAYLYFSLVRIIGDAPLMLQAITDENVPRLPRSEATEVIKQIITDLDRAISLFPEKAITSRYRFSYAAAQTLKADAKLWSAKVLAGGASDFNDAIAALAEVEKISGLSLRTDFREVTTSRANSEIILAAYFNRDESFNNYAINALPYLTGITGATNLDSLPYCITTSNGQGAYQISPKSKALFAGDDKRIPFTWVTERHGATPKISWITKLPGTKYADDRVPDNDIIMYRLGEVFLMAAEAYAGISNTTKAIEYLNKTRNRAGIGDYTGAADKLSVEKEILDERGRELFFENKRWYDLVRFHKGGTIDVYNYVPNLVGKTTPLFWPLAANVLANNGQLEQTDGY</sequence>
<dbReference type="EMBL" id="LWBP01000206">
    <property type="protein sequence ID" value="OQP54712.1"/>
    <property type="molecule type" value="Genomic_DNA"/>
</dbReference>
<evidence type="ECO:0000256" key="5">
    <source>
        <dbReference type="ARBA" id="ARBA00023237"/>
    </source>
</evidence>
<evidence type="ECO:0000313" key="9">
    <source>
        <dbReference type="Proteomes" id="UP000192276"/>
    </source>
</evidence>
<dbReference type="InterPro" id="IPR011990">
    <property type="entry name" value="TPR-like_helical_dom_sf"/>
</dbReference>
<dbReference type="RefSeq" id="WP_081169224.1">
    <property type="nucleotide sequence ID" value="NZ_LWBP01000206.1"/>
</dbReference>
<dbReference type="InterPro" id="IPR033985">
    <property type="entry name" value="SusD-like_N"/>
</dbReference>
<comment type="similarity">
    <text evidence="2">Belongs to the SusD family.</text>
</comment>
<dbReference type="Proteomes" id="UP000192276">
    <property type="component" value="Unassembled WGS sequence"/>
</dbReference>
<name>A0A1V9F8Y1_9BACT</name>